<dbReference type="EMBL" id="JAOCDG010000003">
    <property type="protein sequence ID" value="MDH0687003.1"/>
    <property type="molecule type" value="Genomic_DNA"/>
</dbReference>
<sequence length="196" mass="22260">MNFNWALLGLLNPFEEGSKKQRVVLIVALVGVLGGGCWWLADTGFGKASGLAETKYRIEMMGKALFWEYRANMGKTVAGEVGQTFRGYIDKGQKSYLLVYLYDGQGRRRQVVTLANVNNETVELTAFADRHRGRQLRFDLFILPTERYPRALIWDIEVPLNLSVIEEGGGPDINPPTNVVDRIFANYYWRLVQKGH</sequence>
<evidence type="ECO:0000313" key="2">
    <source>
        <dbReference type="Proteomes" id="UP001161139"/>
    </source>
</evidence>
<evidence type="ECO:0000313" key="1">
    <source>
        <dbReference type="EMBL" id="MDH0687003.1"/>
    </source>
</evidence>
<proteinExistence type="predicted"/>
<organism evidence="1 2">
    <name type="scientific">Stutzerimonas stutzeri</name>
    <name type="common">Pseudomonas stutzeri</name>
    <dbReference type="NCBI Taxonomy" id="316"/>
    <lineage>
        <taxon>Bacteria</taxon>
        <taxon>Pseudomonadati</taxon>
        <taxon>Pseudomonadota</taxon>
        <taxon>Gammaproteobacteria</taxon>
        <taxon>Pseudomonadales</taxon>
        <taxon>Pseudomonadaceae</taxon>
        <taxon>Stutzerimonas</taxon>
    </lineage>
</organism>
<protein>
    <submittedName>
        <fullName evidence="1">Uncharacterized protein</fullName>
    </submittedName>
</protein>
<dbReference type="RefSeq" id="WP_279648989.1">
    <property type="nucleotide sequence ID" value="NZ_JAOCDG010000003.1"/>
</dbReference>
<accession>A0ABD4XVX7</accession>
<gene>
    <name evidence="1" type="ORF">N5D09_02740</name>
</gene>
<reference evidence="1" key="1">
    <citation type="submission" date="2022-09" db="EMBL/GenBank/DDBJ databases">
        <title>Intensive care unit water sources are persistently colonized with multi-drug resistant bacteria and are the site of extensive horizontal gene transfer of antibiotic resistance genes.</title>
        <authorList>
            <person name="Diorio-Toth L."/>
        </authorList>
    </citation>
    <scope>NUCLEOTIDE SEQUENCE</scope>
    <source>
        <strain evidence="1">GD03864</strain>
    </source>
</reference>
<dbReference type="AlphaFoldDB" id="A0ABD4XVX7"/>
<comment type="caution">
    <text evidence="1">The sequence shown here is derived from an EMBL/GenBank/DDBJ whole genome shotgun (WGS) entry which is preliminary data.</text>
</comment>
<name>A0ABD4XVX7_STUST</name>
<dbReference type="Proteomes" id="UP001161139">
    <property type="component" value="Unassembled WGS sequence"/>
</dbReference>